<dbReference type="AlphaFoldDB" id="A0A0A9D3V4"/>
<reference evidence="1" key="2">
    <citation type="journal article" date="2015" name="Data Brief">
        <title>Shoot transcriptome of the giant reed, Arundo donax.</title>
        <authorList>
            <person name="Barrero R.A."/>
            <person name="Guerrero F.D."/>
            <person name="Moolhuijzen P."/>
            <person name="Goolsby J.A."/>
            <person name="Tidwell J."/>
            <person name="Bellgard S.E."/>
            <person name="Bellgard M.I."/>
        </authorList>
    </citation>
    <scope>NUCLEOTIDE SEQUENCE</scope>
    <source>
        <tissue evidence="1">Shoot tissue taken approximately 20 cm above the soil surface</tissue>
    </source>
</reference>
<dbReference type="EMBL" id="GBRH01219473">
    <property type="protein sequence ID" value="JAD78422.1"/>
    <property type="molecule type" value="Transcribed_RNA"/>
</dbReference>
<proteinExistence type="predicted"/>
<sequence>MLLDLHPCHTCSRPLSWIQSTALISYRLTPLMSVLPRYRWYS</sequence>
<evidence type="ECO:0000313" key="1">
    <source>
        <dbReference type="EMBL" id="JAD78422.1"/>
    </source>
</evidence>
<name>A0A0A9D3V4_ARUDO</name>
<organism evidence="1">
    <name type="scientific">Arundo donax</name>
    <name type="common">Giant reed</name>
    <name type="synonym">Donax arundinaceus</name>
    <dbReference type="NCBI Taxonomy" id="35708"/>
    <lineage>
        <taxon>Eukaryota</taxon>
        <taxon>Viridiplantae</taxon>
        <taxon>Streptophyta</taxon>
        <taxon>Embryophyta</taxon>
        <taxon>Tracheophyta</taxon>
        <taxon>Spermatophyta</taxon>
        <taxon>Magnoliopsida</taxon>
        <taxon>Liliopsida</taxon>
        <taxon>Poales</taxon>
        <taxon>Poaceae</taxon>
        <taxon>PACMAD clade</taxon>
        <taxon>Arundinoideae</taxon>
        <taxon>Arundineae</taxon>
        <taxon>Arundo</taxon>
    </lineage>
</organism>
<accession>A0A0A9D3V4</accession>
<protein>
    <submittedName>
        <fullName evidence="1">Uncharacterized protein</fullName>
    </submittedName>
</protein>
<reference evidence="1" key="1">
    <citation type="submission" date="2014-09" db="EMBL/GenBank/DDBJ databases">
        <authorList>
            <person name="Magalhaes I.L.F."/>
            <person name="Oliveira U."/>
            <person name="Santos F.R."/>
            <person name="Vidigal T.H.D.A."/>
            <person name="Brescovit A.D."/>
            <person name="Santos A.J."/>
        </authorList>
    </citation>
    <scope>NUCLEOTIDE SEQUENCE</scope>
    <source>
        <tissue evidence="1">Shoot tissue taken approximately 20 cm above the soil surface</tissue>
    </source>
</reference>